<organism evidence="5 6">
    <name type="scientific">Dioscorea zingiberensis</name>
    <dbReference type="NCBI Taxonomy" id="325984"/>
    <lineage>
        <taxon>Eukaryota</taxon>
        <taxon>Viridiplantae</taxon>
        <taxon>Streptophyta</taxon>
        <taxon>Embryophyta</taxon>
        <taxon>Tracheophyta</taxon>
        <taxon>Spermatophyta</taxon>
        <taxon>Magnoliopsida</taxon>
        <taxon>Liliopsida</taxon>
        <taxon>Dioscoreales</taxon>
        <taxon>Dioscoreaceae</taxon>
        <taxon>Dioscorea</taxon>
    </lineage>
</organism>
<protein>
    <recommendedName>
        <fullName evidence="4">Plastid lipid-associated protein/fibrillin conserved domain-containing protein</fullName>
    </recommendedName>
</protein>
<sequence>MAAAVLGSLPSLPGWAWFPEGRQSFNHRRGCRRRDGRGCWRAAVQPQTMQGASATYAREMERVSAKESLLLAFKEAGGFKSLIGGKTTEMQRIDVNERIVGLERLNPTSRPTTSPFLQGRWNFEWVGANSPGSFAARILFERTPATLANLLQLDLLIKDGDAKVTADLKFLNSIDTKFILAAKLSVEGPLRLNEEYTEGHFEMPTLSEQALPEQFKAALGQATGTLQQLPAPLKDAFDNGLTIPLSGTFQRLFMISYLDEEIMIMRDSLGAPDVLTRLDEPAVEPNIF</sequence>
<dbReference type="OrthoDB" id="2015720at2759"/>
<evidence type="ECO:0000259" key="4">
    <source>
        <dbReference type="Pfam" id="PF04755"/>
    </source>
</evidence>
<dbReference type="AlphaFoldDB" id="A0A9D5BVJ7"/>
<dbReference type="InterPro" id="IPR006843">
    <property type="entry name" value="PAP/fibrillin_dom"/>
</dbReference>
<evidence type="ECO:0000256" key="2">
    <source>
        <dbReference type="ARBA" id="ARBA00022640"/>
    </source>
</evidence>
<dbReference type="Pfam" id="PF04755">
    <property type="entry name" value="PAP_fibrillin"/>
    <property type="match status" value="1"/>
</dbReference>
<dbReference type="InterPro" id="IPR039633">
    <property type="entry name" value="PAP"/>
</dbReference>
<evidence type="ECO:0000256" key="1">
    <source>
        <dbReference type="ARBA" id="ARBA00004474"/>
    </source>
</evidence>
<reference evidence="5 6" key="1">
    <citation type="journal article" date="2022" name="Hortic Res">
        <title>The genome of Dioscorea zingiberensis sheds light on the biosynthesis, origin and evolution of the medicinally important diosgenin saponins.</title>
        <authorList>
            <person name="Li Y."/>
            <person name="Tan C."/>
            <person name="Li Z."/>
            <person name="Guo J."/>
            <person name="Li S."/>
            <person name="Chen X."/>
            <person name="Wang C."/>
            <person name="Dai X."/>
            <person name="Yang H."/>
            <person name="Song W."/>
            <person name="Hou L."/>
            <person name="Xu J."/>
            <person name="Tong Z."/>
            <person name="Xu A."/>
            <person name="Yuan X."/>
            <person name="Wang W."/>
            <person name="Yang Q."/>
            <person name="Chen L."/>
            <person name="Sun Z."/>
            <person name="Wang K."/>
            <person name="Pan B."/>
            <person name="Chen J."/>
            <person name="Bao Y."/>
            <person name="Liu F."/>
            <person name="Qi X."/>
            <person name="Gang D.R."/>
            <person name="Wen J."/>
            <person name="Li J."/>
        </authorList>
    </citation>
    <scope>NUCLEOTIDE SEQUENCE [LARGE SCALE GENOMIC DNA]</scope>
    <source>
        <strain evidence="5">Dzin_1.0</strain>
    </source>
</reference>
<keyword evidence="2" id="KW-0934">Plastid</keyword>
<feature type="domain" description="Plastid lipid-associated protein/fibrillin conserved" evidence="4">
    <location>
        <begin position="84"/>
        <end position="271"/>
    </location>
</feature>
<dbReference type="EMBL" id="JAGGNH010000011">
    <property type="protein sequence ID" value="KAJ0961694.1"/>
    <property type="molecule type" value="Genomic_DNA"/>
</dbReference>
<evidence type="ECO:0000313" key="5">
    <source>
        <dbReference type="EMBL" id="KAJ0961694.1"/>
    </source>
</evidence>
<dbReference type="GO" id="GO:0009536">
    <property type="term" value="C:plastid"/>
    <property type="evidence" value="ECO:0007669"/>
    <property type="project" value="UniProtKB-SubCell"/>
</dbReference>
<comment type="subcellular location">
    <subcellularLocation>
        <location evidence="1">Plastid</location>
    </subcellularLocation>
</comment>
<proteinExistence type="predicted"/>
<gene>
    <name evidence="5" type="ORF">J5N97_000013</name>
</gene>
<dbReference type="Proteomes" id="UP001085076">
    <property type="component" value="Unassembled WGS sequence"/>
</dbReference>
<name>A0A9D5BVJ7_9LILI</name>
<evidence type="ECO:0000313" key="6">
    <source>
        <dbReference type="Proteomes" id="UP001085076"/>
    </source>
</evidence>
<keyword evidence="6" id="KW-1185">Reference proteome</keyword>
<evidence type="ECO:0000256" key="3">
    <source>
        <dbReference type="ARBA" id="ARBA00022946"/>
    </source>
</evidence>
<keyword evidence="3" id="KW-0809">Transit peptide</keyword>
<dbReference type="PANTHER" id="PTHR31906">
    <property type="entry name" value="PLASTID-LIPID-ASSOCIATED PROTEIN 4, CHLOROPLASTIC-RELATED"/>
    <property type="match status" value="1"/>
</dbReference>
<accession>A0A9D5BVJ7</accession>
<comment type="caution">
    <text evidence="5">The sequence shown here is derived from an EMBL/GenBank/DDBJ whole genome shotgun (WGS) entry which is preliminary data.</text>
</comment>